<dbReference type="Pfam" id="PF04343">
    <property type="entry name" value="DUF488"/>
    <property type="match status" value="1"/>
</dbReference>
<organism evidence="1 2">
    <name type="scientific">Dawidia cretensis</name>
    <dbReference type="NCBI Taxonomy" id="2782350"/>
    <lineage>
        <taxon>Bacteria</taxon>
        <taxon>Pseudomonadati</taxon>
        <taxon>Bacteroidota</taxon>
        <taxon>Cytophagia</taxon>
        <taxon>Cytophagales</taxon>
        <taxon>Chryseotaleaceae</taxon>
        <taxon>Dawidia</taxon>
    </lineage>
</organism>
<dbReference type="Proteomes" id="UP001319080">
    <property type="component" value="Unassembled WGS sequence"/>
</dbReference>
<sequence>MTAPKKPLYTIGHGNRPITLLLDLLEGYSIRYLADVRSRPYSRYHPQFNREALAASLEARGITYVYLGDTLGGRPEDPSCYIDQKINYALVAEKEFYQQGIARLQTAYDRDIALAILCAESKPQDCHRARLIGETLATRQIDVMHIDEHGGLQTHAAVMQTLRKGLQDLFGN</sequence>
<dbReference type="InterPro" id="IPR014519">
    <property type="entry name" value="UCP024492"/>
</dbReference>
<name>A0AAP2DTA4_9BACT</name>
<accession>A0AAP2DTA4</accession>
<evidence type="ECO:0000313" key="1">
    <source>
        <dbReference type="EMBL" id="MBT1707135.1"/>
    </source>
</evidence>
<dbReference type="PIRSF" id="PIRSF024492">
    <property type="entry name" value="UCP024492"/>
    <property type="match status" value="1"/>
</dbReference>
<evidence type="ECO:0000313" key="2">
    <source>
        <dbReference type="Proteomes" id="UP001319080"/>
    </source>
</evidence>
<dbReference type="RefSeq" id="WP_254082710.1">
    <property type="nucleotide sequence ID" value="NZ_JAHESE010000001.1"/>
</dbReference>
<dbReference type="PANTHER" id="PTHR39337">
    <property type="entry name" value="BLR5642 PROTEIN"/>
    <property type="match status" value="1"/>
</dbReference>
<keyword evidence="2" id="KW-1185">Reference proteome</keyword>
<reference evidence="1 2" key="1">
    <citation type="submission" date="2021-05" db="EMBL/GenBank/DDBJ databases">
        <title>A Polyphasic approach of four new species of the genus Ohtaekwangia: Ohtaekwangia histidinii sp. nov., Ohtaekwangia cretensis sp. nov., Ohtaekwangia indiensis sp. nov., Ohtaekwangia reichenbachii sp. nov. from diverse environment.</title>
        <authorList>
            <person name="Octaviana S."/>
        </authorList>
    </citation>
    <scope>NUCLEOTIDE SEQUENCE [LARGE SCALE GENOMIC DNA]</scope>
    <source>
        <strain evidence="1 2">PWU5</strain>
    </source>
</reference>
<comment type="caution">
    <text evidence="1">The sequence shown here is derived from an EMBL/GenBank/DDBJ whole genome shotgun (WGS) entry which is preliminary data.</text>
</comment>
<protein>
    <submittedName>
        <fullName evidence="1">DUF488 domain-containing protein</fullName>
    </submittedName>
</protein>
<dbReference type="EMBL" id="JAHESE010000001">
    <property type="protein sequence ID" value="MBT1707135.1"/>
    <property type="molecule type" value="Genomic_DNA"/>
</dbReference>
<dbReference type="AlphaFoldDB" id="A0AAP2DTA4"/>
<proteinExistence type="predicted"/>
<dbReference type="PANTHER" id="PTHR39337:SF1">
    <property type="entry name" value="BLR5642 PROTEIN"/>
    <property type="match status" value="1"/>
</dbReference>
<gene>
    <name evidence="1" type="ORF">KK062_02820</name>
</gene>
<dbReference type="InterPro" id="IPR007438">
    <property type="entry name" value="DUF488"/>
</dbReference>